<proteinExistence type="inferred from homology"/>
<dbReference type="PANTHER" id="PTHR14021">
    <property type="entry name" value="IRON-SULFUR CLUSTER CO-CHAPERONE PROTEIN HSCB"/>
    <property type="match status" value="1"/>
</dbReference>
<protein>
    <submittedName>
        <fullName evidence="8">Iron-sulfur cluster co-chaperone protein HscB</fullName>
    </submittedName>
</protein>
<dbReference type="FunFam" id="1.10.287.110:FF:000082">
    <property type="entry name" value="Iron-sulfur cluster co-chaperone protein HscB, mitochondrial"/>
    <property type="match status" value="1"/>
</dbReference>
<keyword evidence="5" id="KW-0496">Mitochondrion</keyword>
<dbReference type="EMBL" id="SWLB01000024">
    <property type="protein sequence ID" value="KAF3323060.1"/>
    <property type="molecule type" value="Genomic_DNA"/>
</dbReference>
<evidence type="ECO:0000256" key="6">
    <source>
        <dbReference type="ARBA" id="ARBA00023186"/>
    </source>
</evidence>
<keyword evidence="4" id="KW-0963">Cytoplasm</keyword>
<evidence type="ECO:0000313" key="9">
    <source>
        <dbReference type="Proteomes" id="UP000623129"/>
    </source>
</evidence>
<dbReference type="AlphaFoldDB" id="A0A833QFC5"/>
<dbReference type="Gene3D" id="1.10.287.110">
    <property type="entry name" value="DnaJ domain"/>
    <property type="match status" value="1"/>
</dbReference>
<dbReference type="InterPro" id="IPR036386">
    <property type="entry name" value="HscB_C_sf"/>
</dbReference>
<evidence type="ECO:0000256" key="4">
    <source>
        <dbReference type="ARBA" id="ARBA00022490"/>
    </source>
</evidence>
<dbReference type="InterPro" id="IPR009073">
    <property type="entry name" value="HscB_oligo_C"/>
</dbReference>
<sequence length="265" mass="30315">MWSQRNRFLLSSLSHLRHVSSTSPLSHLRPLKPSPCLYPYNSFLPPIDSQGRNHLLDLPAGTISRNLTSSNSCSSCWNCGTVGPKSGPFLACGSCGAVQPVDTSVDYFHIFGIKKIYEIKEEDLEGIYKNWQKKLHPDLVHSKSEKEKAFAAEQSARVIDAYRTLKKPLSRALYLLKLEGVHVDEEKTVSDPELLIEMMEMREAVEDAKDSKSLYEIQSQVKKKLEAWSKSFKEAFYKRDFDSAINCTQRMRYYDRALEEITKKL</sequence>
<evidence type="ECO:0000313" key="8">
    <source>
        <dbReference type="EMBL" id="KAF3323060.1"/>
    </source>
</evidence>
<dbReference type="InterPro" id="IPR036869">
    <property type="entry name" value="J_dom_sf"/>
</dbReference>
<evidence type="ECO:0000256" key="5">
    <source>
        <dbReference type="ARBA" id="ARBA00023128"/>
    </source>
</evidence>
<dbReference type="SUPFAM" id="SSF47144">
    <property type="entry name" value="HSC20 (HSCB), C-terminal oligomerisation domain"/>
    <property type="match status" value="1"/>
</dbReference>
<name>A0A833QFC5_9POAL</name>
<accession>A0A833QFC5</accession>
<comment type="subcellular location">
    <subcellularLocation>
        <location evidence="2">Cytoplasm</location>
    </subcellularLocation>
    <subcellularLocation>
        <location evidence="1">Mitochondrion</location>
    </subcellularLocation>
</comment>
<dbReference type="Pfam" id="PF07743">
    <property type="entry name" value="HSCB_C"/>
    <property type="match status" value="1"/>
</dbReference>
<comment type="caution">
    <text evidence="8">The sequence shown here is derived from an EMBL/GenBank/DDBJ whole genome shotgun (WGS) entry which is preliminary data.</text>
</comment>
<dbReference type="Proteomes" id="UP000623129">
    <property type="component" value="Unassembled WGS sequence"/>
</dbReference>
<dbReference type="NCBIfam" id="TIGR00714">
    <property type="entry name" value="hscB"/>
    <property type="match status" value="1"/>
</dbReference>
<keyword evidence="6" id="KW-0143">Chaperone</keyword>
<dbReference type="GO" id="GO:0051259">
    <property type="term" value="P:protein complex oligomerization"/>
    <property type="evidence" value="ECO:0007669"/>
    <property type="project" value="InterPro"/>
</dbReference>
<dbReference type="GO" id="GO:0005739">
    <property type="term" value="C:mitochondrion"/>
    <property type="evidence" value="ECO:0007669"/>
    <property type="project" value="UniProtKB-SubCell"/>
</dbReference>
<feature type="domain" description="J" evidence="7">
    <location>
        <begin position="106"/>
        <end position="178"/>
    </location>
</feature>
<reference evidence="8" key="1">
    <citation type="submission" date="2020-01" db="EMBL/GenBank/DDBJ databases">
        <title>Genome sequence of Kobresia littledalei, the first chromosome-level genome in the family Cyperaceae.</title>
        <authorList>
            <person name="Qu G."/>
        </authorList>
    </citation>
    <scope>NUCLEOTIDE SEQUENCE</scope>
    <source>
        <strain evidence="8">C.B.Clarke</strain>
        <tissue evidence="8">Leaf</tissue>
    </source>
</reference>
<organism evidence="8 9">
    <name type="scientific">Carex littledalei</name>
    <dbReference type="NCBI Taxonomy" id="544730"/>
    <lineage>
        <taxon>Eukaryota</taxon>
        <taxon>Viridiplantae</taxon>
        <taxon>Streptophyta</taxon>
        <taxon>Embryophyta</taxon>
        <taxon>Tracheophyta</taxon>
        <taxon>Spermatophyta</taxon>
        <taxon>Magnoliopsida</taxon>
        <taxon>Liliopsida</taxon>
        <taxon>Poales</taxon>
        <taxon>Cyperaceae</taxon>
        <taxon>Cyperoideae</taxon>
        <taxon>Cariceae</taxon>
        <taxon>Carex</taxon>
        <taxon>Carex subgen. Euthyceras</taxon>
    </lineage>
</organism>
<evidence type="ECO:0000259" key="7">
    <source>
        <dbReference type="PROSITE" id="PS50076"/>
    </source>
</evidence>
<dbReference type="GO" id="GO:0005783">
    <property type="term" value="C:endoplasmic reticulum"/>
    <property type="evidence" value="ECO:0007669"/>
    <property type="project" value="UniProtKB-ARBA"/>
</dbReference>
<dbReference type="InterPro" id="IPR001623">
    <property type="entry name" value="DnaJ_domain"/>
</dbReference>
<gene>
    <name evidence="8" type="ORF">FCM35_KLT13049</name>
</gene>
<evidence type="ECO:0000256" key="1">
    <source>
        <dbReference type="ARBA" id="ARBA00004173"/>
    </source>
</evidence>
<comment type="similarity">
    <text evidence="3">Belongs to the HscB family.</text>
</comment>
<dbReference type="GO" id="GO:0044571">
    <property type="term" value="P:[2Fe-2S] cluster assembly"/>
    <property type="evidence" value="ECO:0007669"/>
    <property type="project" value="InterPro"/>
</dbReference>
<dbReference type="GO" id="GO:0051087">
    <property type="term" value="F:protein-folding chaperone binding"/>
    <property type="evidence" value="ECO:0007669"/>
    <property type="project" value="InterPro"/>
</dbReference>
<dbReference type="PANTHER" id="PTHR14021:SF15">
    <property type="entry name" value="IRON-SULFUR CLUSTER CO-CHAPERONE PROTEIN HSCB"/>
    <property type="match status" value="1"/>
</dbReference>
<dbReference type="SMART" id="SM00271">
    <property type="entry name" value="DnaJ"/>
    <property type="match status" value="1"/>
</dbReference>
<keyword evidence="9" id="KW-1185">Reference proteome</keyword>
<evidence type="ECO:0000256" key="2">
    <source>
        <dbReference type="ARBA" id="ARBA00004496"/>
    </source>
</evidence>
<evidence type="ECO:0000256" key="3">
    <source>
        <dbReference type="ARBA" id="ARBA00010476"/>
    </source>
</evidence>
<dbReference type="OrthoDB" id="448954at2759"/>
<dbReference type="PROSITE" id="PS50076">
    <property type="entry name" value="DNAJ_2"/>
    <property type="match status" value="1"/>
</dbReference>
<dbReference type="FunFam" id="1.20.1280.20:FF:000002">
    <property type="entry name" value="HscB mitochondrial iron-sulfur cluster co-chaperone"/>
    <property type="match status" value="1"/>
</dbReference>
<dbReference type="SUPFAM" id="SSF46565">
    <property type="entry name" value="Chaperone J-domain"/>
    <property type="match status" value="1"/>
</dbReference>
<dbReference type="Gene3D" id="1.20.1280.20">
    <property type="entry name" value="HscB, C-terminal domain"/>
    <property type="match status" value="1"/>
</dbReference>
<dbReference type="GO" id="GO:0001671">
    <property type="term" value="F:ATPase activator activity"/>
    <property type="evidence" value="ECO:0007669"/>
    <property type="project" value="InterPro"/>
</dbReference>
<dbReference type="InterPro" id="IPR004640">
    <property type="entry name" value="HscB"/>
</dbReference>